<keyword evidence="3" id="KW-1185">Reference proteome</keyword>
<evidence type="ECO:0000313" key="3">
    <source>
        <dbReference type="Proteomes" id="UP001595872"/>
    </source>
</evidence>
<feature type="compositionally biased region" description="Basic and acidic residues" evidence="1">
    <location>
        <begin position="225"/>
        <end position="240"/>
    </location>
</feature>
<accession>A0ABV9TQB1</accession>
<sequence>MNAELFRRLHPLFSAFLTPETAGILLTLARPALRLTRGTSPGVHLGGSPLLPAGEPWPTASGRPLAHLSTIAFAELPPLDGLPGSGHASFYYSGSAHNWWDDFDTRETWRVYAHDMKPAVPPVSSAEAKGQSWSATPFWSLPSPLDPALGLLEQARPGTLGTYRPLYESWLEQVWPDEGPRHQLGGWPVLLEPNRPMGPPTPCEPSPPKAPPYLEPKTSLTKPPLEPRADQVVRLSDYRRPATKRRRTGATSSDPRKPLPISRRASSKSAPTDSRLSTENPTAAQRESASVAALRPVADSIRSASAVRAAEQASCLSPRPTREPKSAARRAPGLDLVTEPAIRPPIGLSDTPSTLARDHLAKGMDRDPAFLYPRIPRHSVSVLPSNVDSIRLDEVRAAIAAARSRSADAQQVAEGQAKKASDARRSATRRLTELLRERLSERRLVLQLDSDPSLGWFWGDPGFLYFTVQPDAPLESAWLNRQAL</sequence>
<feature type="compositionally biased region" description="Pro residues" evidence="1">
    <location>
        <begin position="196"/>
        <end position="214"/>
    </location>
</feature>
<proteinExistence type="predicted"/>
<dbReference type="Gene3D" id="2.30.320.10">
    <property type="entry name" value="YwqG-like"/>
    <property type="match status" value="1"/>
</dbReference>
<evidence type="ECO:0000313" key="2">
    <source>
        <dbReference type="EMBL" id="MFC4906290.1"/>
    </source>
</evidence>
<dbReference type="PANTHER" id="PTHR36436">
    <property type="entry name" value="SLL5081 PROTEIN"/>
    <property type="match status" value="1"/>
</dbReference>
<evidence type="ECO:0000256" key="1">
    <source>
        <dbReference type="SAM" id="MobiDB-lite"/>
    </source>
</evidence>
<dbReference type="SUPFAM" id="SSF103032">
    <property type="entry name" value="Hypothetical protein YwqG"/>
    <property type="match status" value="2"/>
</dbReference>
<dbReference type="Proteomes" id="UP001595872">
    <property type="component" value="Unassembled WGS sequence"/>
</dbReference>
<dbReference type="InterPro" id="IPR035948">
    <property type="entry name" value="YwqG-like_sf"/>
</dbReference>
<gene>
    <name evidence="2" type="ORF">ACFPCY_03085</name>
</gene>
<organism evidence="2 3">
    <name type="scientific">Actinomadura gamaensis</name>
    <dbReference type="NCBI Taxonomy" id="1763541"/>
    <lineage>
        <taxon>Bacteria</taxon>
        <taxon>Bacillati</taxon>
        <taxon>Actinomycetota</taxon>
        <taxon>Actinomycetes</taxon>
        <taxon>Streptosporangiales</taxon>
        <taxon>Thermomonosporaceae</taxon>
        <taxon>Actinomadura</taxon>
    </lineage>
</organism>
<feature type="compositionally biased region" description="Polar residues" evidence="1">
    <location>
        <begin position="267"/>
        <end position="288"/>
    </location>
</feature>
<dbReference type="PANTHER" id="PTHR36436:SF6">
    <property type="entry name" value="SLL5081 PROTEIN"/>
    <property type="match status" value="1"/>
</dbReference>
<name>A0ABV9TQB1_9ACTN</name>
<dbReference type="Pfam" id="PF09234">
    <property type="entry name" value="DUF1963"/>
    <property type="match status" value="1"/>
</dbReference>
<dbReference type="RefSeq" id="WP_378252000.1">
    <property type="nucleotide sequence ID" value="NZ_JBHSIT010000001.1"/>
</dbReference>
<dbReference type="EMBL" id="JBHSIT010000001">
    <property type="protein sequence ID" value="MFC4906290.1"/>
    <property type="molecule type" value="Genomic_DNA"/>
</dbReference>
<reference evidence="3" key="1">
    <citation type="journal article" date="2019" name="Int. J. Syst. Evol. Microbiol.">
        <title>The Global Catalogue of Microorganisms (GCM) 10K type strain sequencing project: providing services to taxonomists for standard genome sequencing and annotation.</title>
        <authorList>
            <consortium name="The Broad Institute Genomics Platform"/>
            <consortium name="The Broad Institute Genome Sequencing Center for Infectious Disease"/>
            <person name="Wu L."/>
            <person name="Ma J."/>
        </authorList>
    </citation>
    <scope>NUCLEOTIDE SEQUENCE [LARGE SCALE GENOMIC DNA]</scope>
    <source>
        <strain evidence="3">KLKA75</strain>
    </source>
</reference>
<dbReference type="InterPro" id="IPR015315">
    <property type="entry name" value="DUF1963"/>
</dbReference>
<feature type="region of interest" description="Disordered" evidence="1">
    <location>
        <begin position="308"/>
        <end position="333"/>
    </location>
</feature>
<protein>
    <submittedName>
        <fullName evidence="2">DUF1963 domain-containing protein</fullName>
    </submittedName>
</protein>
<feature type="region of interest" description="Disordered" evidence="1">
    <location>
        <begin position="186"/>
        <end position="293"/>
    </location>
</feature>
<comment type="caution">
    <text evidence="2">The sequence shown here is derived from an EMBL/GenBank/DDBJ whole genome shotgun (WGS) entry which is preliminary data.</text>
</comment>